<dbReference type="Gene3D" id="2.130.10.10">
    <property type="entry name" value="YVTN repeat-like/Quinoprotein amine dehydrogenase"/>
    <property type="match status" value="1"/>
</dbReference>
<feature type="chain" id="PRO_5030684175" evidence="1">
    <location>
        <begin position="25"/>
        <end position="255"/>
    </location>
</feature>
<gene>
    <name evidence="2" type="ORF">ENW50_08600</name>
</gene>
<dbReference type="InterPro" id="IPR015943">
    <property type="entry name" value="WD40/YVTN_repeat-like_dom_sf"/>
</dbReference>
<evidence type="ECO:0000256" key="1">
    <source>
        <dbReference type="SAM" id="SignalP"/>
    </source>
</evidence>
<comment type="caution">
    <text evidence="2">The sequence shown here is derived from an EMBL/GenBank/DDBJ whole genome shotgun (WGS) entry which is preliminary data.</text>
</comment>
<dbReference type="GO" id="GO:0016603">
    <property type="term" value="F:glutaminyl-peptide cyclotransferase activity"/>
    <property type="evidence" value="ECO:0007669"/>
    <property type="project" value="InterPro"/>
</dbReference>
<accession>A0A7V5CTB5</accession>
<dbReference type="AlphaFoldDB" id="A0A7V5CTB5"/>
<dbReference type="PROSITE" id="PS51257">
    <property type="entry name" value="PROKAR_LIPOPROTEIN"/>
    <property type="match status" value="1"/>
</dbReference>
<protein>
    <submittedName>
        <fullName evidence="2">Glutaminyl-peptide cyclotransferase</fullName>
    </submittedName>
</protein>
<dbReference type="PANTHER" id="PTHR31270:SF1">
    <property type="entry name" value="GLUTAMINYL-PEPTIDE CYCLOTRANSFERASE"/>
    <property type="match status" value="1"/>
</dbReference>
<keyword evidence="1" id="KW-0732">Signal</keyword>
<feature type="signal peptide" evidence="1">
    <location>
        <begin position="1"/>
        <end position="24"/>
    </location>
</feature>
<dbReference type="SUPFAM" id="SSF50969">
    <property type="entry name" value="YVTN repeat-like/Quinoprotein amine dehydrogenase"/>
    <property type="match status" value="1"/>
</dbReference>
<dbReference type="PANTHER" id="PTHR31270">
    <property type="entry name" value="GLUTAMINYL-PEPTIDE CYCLOTRANSFERASE"/>
    <property type="match status" value="1"/>
</dbReference>
<dbReference type="InterPro" id="IPR007788">
    <property type="entry name" value="QCT"/>
</dbReference>
<evidence type="ECO:0000313" key="2">
    <source>
        <dbReference type="EMBL" id="HGY94723.1"/>
    </source>
</evidence>
<dbReference type="Pfam" id="PF05096">
    <property type="entry name" value="Glu_cyclase_2"/>
    <property type="match status" value="1"/>
</dbReference>
<proteinExistence type="predicted"/>
<dbReference type="InterPro" id="IPR011044">
    <property type="entry name" value="Quino_amine_DH_bsu"/>
</dbReference>
<keyword evidence="2" id="KW-0808">Transferase</keyword>
<dbReference type="EMBL" id="DTKL01000055">
    <property type="protein sequence ID" value="HGY94723.1"/>
    <property type="molecule type" value="Genomic_DNA"/>
</dbReference>
<sequence>MVPLRRIGLSLCCLLLVSFASACAEDSYKVVHTYPHDPNGFVQGLVFSHGQLYESDGLYGQSSLRHDDLATGQVLQQYNLPSQYFAEGLAAWGNELIQLTWKAHIGFVYDRTTFRLLRTFHYDYEGWGLTQDGKSLIESDGSAYLRFLNPNTFAVERKLQVTDHGRPVTQLNELEYINGKVYANVWMTDKIAIISPQTGHVLEWINLAGLLPDVERRGPNAVLNGIAYNPATHQLFVTGKLWPKIFQIVVIPGKK</sequence>
<reference evidence="2" key="1">
    <citation type="journal article" date="2020" name="mSystems">
        <title>Genome- and Community-Level Interaction Insights into Carbon Utilization and Element Cycling Functions of Hydrothermarchaeota in Hydrothermal Sediment.</title>
        <authorList>
            <person name="Zhou Z."/>
            <person name="Liu Y."/>
            <person name="Xu W."/>
            <person name="Pan J."/>
            <person name="Luo Z.H."/>
            <person name="Li M."/>
        </authorList>
    </citation>
    <scope>NUCLEOTIDE SEQUENCE [LARGE SCALE GENOMIC DNA]</scope>
    <source>
        <strain evidence="2">SpSt-855</strain>
    </source>
</reference>
<name>A0A7V5CTB5_9BACT</name>
<organism evidence="2">
    <name type="scientific">Acidobacterium capsulatum</name>
    <dbReference type="NCBI Taxonomy" id="33075"/>
    <lineage>
        <taxon>Bacteria</taxon>
        <taxon>Pseudomonadati</taxon>
        <taxon>Acidobacteriota</taxon>
        <taxon>Terriglobia</taxon>
        <taxon>Terriglobales</taxon>
        <taxon>Acidobacteriaceae</taxon>
        <taxon>Acidobacterium</taxon>
    </lineage>
</organism>